<organism evidence="2 3">
    <name type="scientific">Chitinophaga chungangae</name>
    <dbReference type="NCBI Taxonomy" id="2821488"/>
    <lineage>
        <taxon>Bacteria</taxon>
        <taxon>Pseudomonadati</taxon>
        <taxon>Bacteroidota</taxon>
        <taxon>Chitinophagia</taxon>
        <taxon>Chitinophagales</taxon>
        <taxon>Chitinophagaceae</taxon>
        <taxon>Chitinophaga</taxon>
    </lineage>
</organism>
<dbReference type="InterPro" id="IPR054015">
    <property type="entry name" value="ExsA-like_N"/>
</dbReference>
<reference evidence="3" key="1">
    <citation type="submission" date="2021-03" db="EMBL/GenBank/DDBJ databases">
        <title>Assistant Professor.</title>
        <authorList>
            <person name="Huq M.A."/>
        </authorList>
    </citation>
    <scope>NUCLEOTIDE SEQUENCE [LARGE SCALE GENOMIC DNA]</scope>
    <source>
        <strain evidence="3">MAH-28</strain>
    </source>
</reference>
<protein>
    <recommendedName>
        <fullName evidence="1">ExsA-like N-terminal regulatory domain-containing protein</fullName>
    </recommendedName>
</protein>
<dbReference type="Proteomes" id="UP000679126">
    <property type="component" value="Unassembled WGS sequence"/>
</dbReference>
<keyword evidence="3" id="KW-1185">Reference proteome</keyword>
<comment type="caution">
    <text evidence="2">The sequence shown here is derived from an EMBL/GenBank/DDBJ whole genome shotgun (WGS) entry which is preliminary data.</text>
</comment>
<evidence type="ECO:0000313" key="2">
    <source>
        <dbReference type="EMBL" id="MBO9153836.1"/>
    </source>
</evidence>
<dbReference type="EMBL" id="JAGHKP010000003">
    <property type="protein sequence ID" value="MBO9153836.1"/>
    <property type="molecule type" value="Genomic_DNA"/>
</dbReference>
<evidence type="ECO:0000313" key="3">
    <source>
        <dbReference type="Proteomes" id="UP000679126"/>
    </source>
</evidence>
<sequence length="181" mass="20180">MDTKFISRKGNETKTRESAGGIYYFNRQIADEGSLCPEENIIVAIMEGGFIFHHESAAFETKAPQLVFLRQNTLVKYQALSNQPSFLLFVLKKDIVEEFVRSAPLTSARRRQPETVLVHEPSQDVSEYIASVTACFSGDTGILAHVERANLLGLLYCLSFNAQNHPLLEQAAGVRAYTVPL</sequence>
<dbReference type="Pfam" id="PF22200">
    <property type="entry name" value="ExsA_N"/>
    <property type="match status" value="1"/>
</dbReference>
<gene>
    <name evidence="2" type="ORF">J7I43_16530</name>
</gene>
<proteinExistence type="predicted"/>
<feature type="domain" description="ExsA-like N-terminal regulatory" evidence="1">
    <location>
        <begin position="40"/>
        <end position="168"/>
    </location>
</feature>
<dbReference type="RefSeq" id="WP_209146959.1">
    <property type="nucleotide sequence ID" value="NZ_JAGHKP010000003.1"/>
</dbReference>
<evidence type="ECO:0000259" key="1">
    <source>
        <dbReference type="Pfam" id="PF22200"/>
    </source>
</evidence>
<name>A0ABS3YGN6_9BACT</name>
<accession>A0ABS3YGN6</accession>